<protein>
    <submittedName>
        <fullName evidence="2">Uncharacterized protein</fullName>
    </submittedName>
</protein>
<organism evidence="2 3">
    <name type="scientific">Actinoplanes octamycinicus</name>
    <dbReference type="NCBI Taxonomy" id="135948"/>
    <lineage>
        <taxon>Bacteria</taxon>
        <taxon>Bacillati</taxon>
        <taxon>Actinomycetota</taxon>
        <taxon>Actinomycetes</taxon>
        <taxon>Micromonosporales</taxon>
        <taxon>Micromonosporaceae</taxon>
        <taxon>Actinoplanes</taxon>
    </lineage>
</organism>
<keyword evidence="3" id="KW-1185">Reference proteome</keyword>
<dbReference type="RefSeq" id="WP_185038733.1">
    <property type="nucleotide sequence ID" value="NZ_BAABFG010000005.1"/>
</dbReference>
<evidence type="ECO:0000313" key="3">
    <source>
        <dbReference type="Proteomes" id="UP000546162"/>
    </source>
</evidence>
<name>A0A7W7GUA3_9ACTN</name>
<keyword evidence="1" id="KW-1133">Transmembrane helix</keyword>
<gene>
    <name evidence="2" type="ORF">BJY16_001873</name>
</gene>
<proteinExistence type="predicted"/>
<accession>A0A7W7GUA3</accession>
<feature type="transmembrane region" description="Helical" evidence="1">
    <location>
        <begin position="37"/>
        <end position="56"/>
    </location>
</feature>
<reference evidence="2 3" key="1">
    <citation type="submission" date="2020-08" db="EMBL/GenBank/DDBJ databases">
        <title>Sequencing the genomes of 1000 actinobacteria strains.</title>
        <authorList>
            <person name="Klenk H.-P."/>
        </authorList>
    </citation>
    <scope>NUCLEOTIDE SEQUENCE [LARGE SCALE GENOMIC DNA]</scope>
    <source>
        <strain evidence="2 3">DSM 45809</strain>
    </source>
</reference>
<sequence length="356" mass="39212">MRLSELLDEVRAEAPPPRYDVDAVVAAGRRLRWRRRVTAVAAVVLAVTAVVTVPQLTTDRRPSRHTVPAVRVSPSTTPAATLGYAFTGYTAGRFRVEEPGEAIAGWNLNPITDVKDPDRCRLNCYLGVRGIPVTDPRFPRERSRTATEPINGRPAYWLVDRDMGFLVLLWQYADDAWAFVSRPNYRTESDAPMTRDDMRRIAEAFRPGSTRTVPTPFRPSYLPAGWRLTGSRGMTGWSGATLRNAATIAGMPADRTITVIKPPRAADLLELVLAPLGKNKTPTAEPICVRQKDGGYCRMRLPDRDAVLDVRGGTALSLADLRRIIEGLTVADPRKPGTWTPITAAFPAAAQFTVVK</sequence>
<dbReference type="EMBL" id="JACHNB010000001">
    <property type="protein sequence ID" value="MBB4738414.1"/>
    <property type="molecule type" value="Genomic_DNA"/>
</dbReference>
<keyword evidence="1" id="KW-0472">Membrane</keyword>
<evidence type="ECO:0000313" key="2">
    <source>
        <dbReference type="EMBL" id="MBB4738414.1"/>
    </source>
</evidence>
<keyword evidence="1" id="KW-0812">Transmembrane</keyword>
<evidence type="ECO:0000256" key="1">
    <source>
        <dbReference type="SAM" id="Phobius"/>
    </source>
</evidence>
<comment type="caution">
    <text evidence="2">The sequence shown here is derived from an EMBL/GenBank/DDBJ whole genome shotgun (WGS) entry which is preliminary data.</text>
</comment>
<dbReference type="Proteomes" id="UP000546162">
    <property type="component" value="Unassembled WGS sequence"/>
</dbReference>
<dbReference type="AlphaFoldDB" id="A0A7W7GUA3"/>